<protein>
    <recommendedName>
        <fullName evidence="7">Major facilitator superfamily (MFS) profile domain-containing protein</fullName>
    </recommendedName>
</protein>
<proteinExistence type="predicted"/>
<evidence type="ECO:0000313" key="8">
    <source>
        <dbReference type="Ensembl" id="ENSCSAVP00000003451.1"/>
    </source>
</evidence>
<keyword evidence="3 6" id="KW-0812">Transmembrane</keyword>
<dbReference type="HOGENOM" id="CLU_001265_28_0_1"/>
<keyword evidence="2" id="KW-0813">Transport</keyword>
<dbReference type="Pfam" id="PF00083">
    <property type="entry name" value="Sugar_tr"/>
    <property type="match status" value="1"/>
</dbReference>
<organism evidence="8 9">
    <name type="scientific">Ciona savignyi</name>
    <name type="common">Pacific transparent sea squirt</name>
    <dbReference type="NCBI Taxonomy" id="51511"/>
    <lineage>
        <taxon>Eukaryota</taxon>
        <taxon>Metazoa</taxon>
        <taxon>Chordata</taxon>
        <taxon>Tunicata</taxon>
        <taxon>Ascidiacea</taxon>
        <taxon>Phlebobranchia</taxon>
        <taxon>Cionidae</taxon>
        <taxon>Ciona</taxon>
    </lineage>
</organism>
<name>H2YDQ3_CIOSA</name>
<dbReference type="Ensembl" id="ENSCSAVT00000003504.1">
    <property type="protein sequence ID" value="ENSCSAVP00000003451.1"/>
    <property type="gene ID" value="ENSCSAVG00000002053.1"/>
</dbReference>
<dbReference type="GO" id="GO:0005886">
    <property type="term" value="C:plasma membrane"/>
    <property type="evidence" value="ECO:0007669"/>
    <property type="project" value="TreeGrafter"/>
</dbReference>
<dbReference type="PANTHER" id="PTHR23503">
    <property type="entry name" value="SOLUTE CARRIER FAMILY 2"/>
    <property type="match status" value="1"/>
</dbReference>
<feature type="transmembrane region" description="Helical" evidence="6">
    <location>
        <begin position="256"/>
        <end position="277"/>
    </location>
</feature>
<feature type="transmembrane region" description="Helical" evidence="6">
    <location>
        <begin position="42"/>
        <end position="67"/>
    </location>
</feature>
<dbReference type="InterPro" id="IPR020846">
    <property type="entry name" value="MFS_dom"/>
</dbReference>
<dbReference type="PROSITE" id="PS50850">
    <property type="entry name" value="MFS"/>
    <property type="match status" value="1"/>
</dbReference>
<keyword evidence="4 6" id="KW-1133">Transmembrane helix</keyword>
<dbReference type="PANTHER" id="PTHR23503:SF8">
    <property type="entry name" value="FACILITATED GLUCOSE TRANSPORTER PROTEIN 1"/>
    <property type="match status" value="1"/>
</dbReference>
<feature type="transmembrane region" description="Helical" evidence="6">
    <location>
        <begin position="74"/>
        <end position="93"/>
    </location>
</feature>
<evidence type="ECO:0000256" key="3">
    <source>
        <dbReference type="ARBA" id="ARBA00022692"/>
    </source>
</evidence>
<comment type="subcellular location">
    <subcellularLocation>
        <location evidence="1">Membrane</location>
        <topology evidence="1">Multi-pass membrane protein</topology>
    </subcellularLocation>
</comment>
<dbReference type="AlphaFoldDB" id="H2YDQ3"/>
<dbReference type="OMA" id="WISIAAC"/>
<dbReference type="InterPro" id="IPR036259">
    <property type="entry name" value="MFS_trans_sf"/>
</dbReference>
<accession>H2YDQ3</accession>
<dbReference type="SUPFAM" id="SSF103473">
    <property type="entry name" value="MFS general substrate transporter"/>
    <property type="match status" value="1"/>
</dbReference>
<evidence type="ECO:0000256" key="2">
    <source>
        <dbReference type="ARBA" id="ARBA00022448"/>
    </source>
</evidence>
<evidence type="ECO:0000256" key="1">
    <source>
        <dbReference type="ARBA" id="ARBA00004141"/>
    </source>
</evidence>
<dbReference type="GeneTree" id="ENSGT00910000144476"/>
<dbReference type="Proteomes" id="UP000007875">
    <property type="component" value="Unassembled WGS sequence"/>
</dbReference>
<dbReference type="eggNOG" id="KOG0569">
    <property type="taxonomic scope" value="Eukaryota"/>
</dbReference>
<evidence type="ECO:0000313" key="9">
    <source>
        <dbReference type="Proteomes" id="UP000007875"/>
    </source>
</evidence>
<dbReference type="InParanoid" id="H2YDQ3"/>
<evidence type="ECO:0000256" key="5">
    <source>
        <dbReference type="ARBA" id="ARBA00023136"/>
    </source>
</evidence>
<reference evidence="8" key="3">
    <citation type="submission" date="2025-09" db="UniProtKB">
        <authorList>
            <consortium name="Ensembl"/>
        </authorList>
    </citation>
    <scope>IDENTIFICATION</scope>
</reference>
<evidence type="ECO:0000259" key="7">
    <source>
        <dbReference type="PROSITE" id="PS50850"/>
    </source>
</evidence>
<reference evidence="9" key="1">
    <citation type="submission" date="2003-08" db="EMBL/GenBank/DDBJ databases">
        <authorList>
            <person name="Birren B."/>
            <person name="Nusbaum C."/>
            <person name="Abebe A."/>
            <person name="Abouelleil A."/>
            <person name="Adekoya E."/>
            <person name="Ait-zahra M."/>
            <person name="Allen N."/>
            <person name="Allen T."/>
            <person name="An P."/>
            <person name="Anderson M."/>
            <person name="Anderson S."/>
            <person name="Arachchi H."/>
            <person name="Armbruster J."/>
            <person name="Bachantsang P."/>
            <person name="Baldwin J."/>
            <person name="Barry A."/>
            <person name="Bayul T."/>
            <person name="Blitshsteyn B."/>
            <person name="Bloom T."/>
            <person name="Blye J."/>
            <person name="Boguslavskiy L."/>
            <person name="Borowsky M."/>
            <person name="Boukhgalter B."/>
            <person name="Brunache A."/>
            <person name="Butler J."/>
            <person name="Calixte N."/>
            <person name="Calvo S."/>
            <person name="Camarata J."/>
            <person name="Campo K."/>
            <person name="Chang J."/>
            <person name="Cheshatsang Y."/>
            <person name="Citroen M."/>
            <person name="Collymore A."/>
            <person name="Considine T."/>
            <person name="Cook A."/>
            <person name="Cooke P."/>
            <person name="Corum B."/>
            <person name="Cuomo C."/>
            <person name="David R."/>
            <person name="Dawoe T."/>
            <person name="Degray S."/>
            <person name="Dodge S."/>
            <person name="Dooley K."/>
            <person name="Dorje P."/>
            <person name="Dorjee K."/>
            <person name="Dorris L."/>
            <person name="Duffey N."/>
            <person name="Dupes A."/>
            <person name="Elkins T."/>
            <person name="Engels R."/>
            <person name="Erickson J."/>
            <person name="Farina A."/>
            <person name="Faro S."/>
            <person name="Ferreira P."/>
            <person name="Fischer H."/>
            <person name="Fitzgerald M."/>
            <person name="Foley K."/>
            <person name="Gage D."/>
            <person name="Galagan J."/>
            <person name="Gearin G."/>
            <person name="Gnerre S."/>
            <person name="Gnirke A."/>
            <person name="Goyette A."/>
            <person name="Graham J."/>
            <person name="Grandbois E."/>
            <person name="Gyaltsen K."/>
            <person name="Hafez N."/>
            <person name="Hagopian D."/>
            <person name="Hagos B."/>
            <person name="Hall J."/>
            <person name="Hatcher B."/>
            <person name="Heller A."/>
            <person name="Higgins H."/>
            <person name="Honan T."/>
            <person name="Horn A."/>
            <person name="Houde N."/>
            <person name="Hughes L."/>
            <person name="Hulme W."/>
            <person name="Husby E."/>
            <person name="Iliev I."/>
            <person name="Jaffe D."/>
            <person name="Jones C."/>
            <person name="Kamal M."/>
            <person name="Kamat A."/>
            <person name="Kamvysselis M."/>
            <person name="Karlsson E."/>
            <person name="Kells C."/>
            <person name="Kieu A."/>
            <person name="Kisner P."/>
            <person name="Kodira C."/>
            <person name="Kulbokas E."/>
            <person name="Labutti K."/>
            <person name="Lama D."/>
            <person name="Landers T."/>
            <person name="Leger J."/>
            <person name="Levine S."/>
            <person name="Lewis D."/>
            <person name="Lewis T."/>
            <person name="Lindblad-toh K."/>
            <person name="Liu X."/>
            <person name="Lokyitsang T."/>
            <person name="Lokyitsang Y."/>
            <person name="Lucien O."/>
            <person name="Lui A."/>
            <person name="Ma L.J."/>
            <person name="Mabbitt R."/>
            <person name="Macdonald J."/>
            <person name="Maclean C."/>
            <person name="Major J."/>
            <person name="Manning J."/>
            <person name="Marabella R."/>
            <person name="Maru K."/>
            <person name="Matthews C."/>
            <person name="Mauceli E."/>
            <person name="Mccarthy M."/>
            <person name="Mcdonough S."/>
            <person name="Mcghee T."/>
            <person name="Meldrim J."/>
            <person name="Meneus L."/>
            <person name="Mesirov J."/>
            <person name="Mihalev A."/>
            <person name="Mihova T."/>
            <person name="Mikkelsen T."/>
            <person name="Mlenga V."/>
            <person name="Moru K."/>
            <person name="Mozes J."/>
            <person name="Mulrain L."/>
            <person name="Munson G."/>
            <person name="Naylor J."/>
            <person name="Newes C."/>
            <person name="Nguyen C."/>
            <person name="Nguyen N."/>
            <person name="Nguyen T."/>
            <person name="Nicol R."/>
            <person name="Nielsen C."/>
            <person name="Nizzari M."/>
            <person name="Norbu C."/>
            <person name="Norbu N."/>
            <person name="O'donnell P."/>
            <person name="Okoawo O."/>
            <person name="O'leary S."/>
            <person name="Omotosho B."/>
            <person name="O'neill K."/>
            <person name="Osman S."/>
            <person name="Parker S."/>
            <person name="Perrin D."/>
            <person name="Phunkhang P."/>
            <person name="Piqani B."/>
            <person name="Purcell S."/>
            <person name="Rachupka T."/>
            <person name="Ramasamy U."/>
            <person name="Rameau R."/>
            <person name="Ray V."/>
            <person name="Raymond C."/>
            <person name="Retta R."/>
            <person name="Richardson S."/>
            <person name="Rise C."/>
            <person name="Rodriguez J."/>
            <person name="Rogers J."/>
            <person name="Rogov P."/>
            <person name="Rutman M."/>
            <person name="Schupbach R."/>
            <person name="Seaman C."/>
            <person name="Settipalli S."/>
            <person name="Sharpe T."/>
            <person name="Sheridan J."/>
            <person name="Sherpa N."/>
            <person name="Shi J."/>
            <person name="Smirnov S."/>
            <person name="Smith C."/>
            <person name="Sougnez C."/>
            <person name="Spencer B."/>
            <person name="Stalker J."/>
            <person name="Stange-thomann N."/>
            <person name="Stavropoulos S."/>
            <person name="Stetson K."/>
            <person name="Stone C."/>
            <person name="Stone S."/>
            <person name="Stubbs M."/>
            <person name="Talamas J."/>
            <person name="Tchuinga P."/>
            <person name="Tenzing P."/>
            <person name="Tesfaye S."/>
            <person name="Theodore J."/>
            <person name="Thoulutsang Y."/>
            <person name="Topham K."/>
            <person name="Towey S."/>
            <person name="Tsamla T."/>
            <person name="Tsomo N."/>
            <person name="Vallee D."/>
            <person name="Vassiliev H."/>
            <person name="Venkataraman V."/>
            <person name="Vinson J."/>
            <person name="Vo A."/>
            <person name="Wade C."/>
            <person name="Wang S."/>
            <person name="Wangchuk T."/>
            <person name="Wangdi T."/>
            <person name="Whittaker C."/>
            <person name="Wilkinson J."/>
            <person name="Wu Y."/>
            <person name="Wyman D."/>
            <person name="Yadav S."/>
            <person name="Yang S."/>
            <person name="Yang X."/>
            <person name="Yeager S."/>
            <person name="Yee E."/>
            <person name="Young G."/>
            <person name="Zainoun J."/>
            <person name="Zembeck L."/>
            <person name="Zimmer A."/>
            <person name="Zody M."/>
            <person name="Lander E."/>
        </authorList>
    </citation>
    <scope>NUCLEOTIDE SEQUENCE [LARGE SCALE GENOMIC DNA]</scope>
</reference>
<keyword evidence="9" id="KW-1185">Reference proteome</keyword>
<dbReference type="Gene3D" id="1.20.1250.20">
    <property type="entry name" value="MFS general substrate transporter like domains"/>
    <property type="match status" value="1"/>
</dbReference>
<dbReference type="STRING" id="51511.ENSCSAVP00000003451"/>
<feature type="transmembrane region" description="Helical" evidence="6">
    <location>
        <begin position="167"/>
        <end position="188"/>
    </location>
</feature>
<dbReference type="InterPro" id="IPR005828">
    <property type="entry name" value="MFS_sugar_transport-like"/>
</dbReference>
<feature type="domain" description="Major facilitator superfamily (MFS) profile" evidence="7">
    <location>
        <begin position="1"/>
        <end position="279"/>
    </location>
</feature>
<dbReference type="GO" id="GO:0055056">
    <property type="term" value="F:D-glucose transmembrane transporter activity"/>
    <property type="evidence" value="ECO:0007669"/>
    <property type="project" value="TreeGrafter"/>
</dbReference>
<evidence type="ECO:0000256" key="4">
    <source>
        <dbReference type="ARBA" id="ARBA00022989"/>
    </source>
</evidence>
<dbReference type="InterPro" id="IPR045263">
    <property type="entry name" value="GLUT"/>
</dbReference>
<reference evidence="8" key="2">
    <citation type="submission" date="2025-08" db="UniProtKB">
        <authorList>
            <consortium name="Ensembl"/>
        </authorList>
    </citation>
    <scope>IDENTIFICATION</scope>
</reference>
<dbReference type="GO" id="GO:0046323">
    <property type="term" value="P:D-glucose import"/>
    <property type="evidence" value="ECO:0007669"/>
    <property type="project" value="TreeGrafter"/>
</dbReference>
<evidence type="ECO:0000256" key="6">
    <source>
        <dbReference type="SAM" id="Phobius"/>
    </source>
</evidence>
<sequence length="279" mass="30575">MTYTGFGISLAALNPSTPAVVDFINGTYLTRYSVPVPSDAQLLIISLAQSMVLVGAIIGAGGVRFFIDMFSRKFNILCVHLLVLLSTILMGPVPKATGSYEVLIVGRLLNGISRGVAYTCVPIYIAETCNRKSLPLYQAPSVLLIFGGILIANCIGHPKVLGGVYTWPYLLASPGIFSVLYVISYPFLPNTPVYILRYRKSEDRSAEALNVLQKLRRTSSEKTKKELATLKKEIEGDIKLEKVGLLDVIRDPHYRIQLLAAVIVMLTFPMSGVDGIIMY</sequence>
<keyword evidence="5 6" id="KW-0472">Membrane</keyword>
<feature type="transmembrane region" description="Helical" evidence="6">
    <location>
        <begin position="136"/>
        <end position="155"/>
    </location>
</feature>
<dbReference type="GO" id="GO:0070837">
    <property type="term" value="P:dehydroascorbic acid transport"/>
    <property type="evidence" value="ECO:0007669"/>
    <property type="project" value="TreeGrafter"/>
</dbReference>